<comment type="caution">
    <text evidence="2">The sequence shown here is derived from an EMBL/GenBank/DDBJ whole genome shotgun (WGS) entry which is preliminary data.</text>
</comment>
<name>A0A2M7EA40_9BACT</name>
<accession>A0A2M7EA40</accession>
<dbReference type="GO" id="GO:0008901">
    <property type="term" value="F:ferredoxin hydrogenase activity"/>
    <property type="evidence" value="ECO:0007669"/>
    <property type="project" value="InterPro"/>
</dbReference>
<proteinExistence type="predicted"/>
<gene>
    <name evidence="2" type="primary">hycE</name>
    <name evidence="2" type="ORF">COS11_01265</name>
</gene>
<keyword evidence="1" id="KW-0560">Oxidoreductase</keyword>
<feature type="non-terminal residue" evidence="2">
    <location>
        <position position="71"/>
    </location>
</feature>
<dbReference type="InterPro" id="IPR029014">
    <property type="entry name" value="NiFe-Hase_large"/>
</dbReference>
<dbReference type="SUPFAM" id="SSF56762">
    <property type="entry name" value="HydB/Nqo4-like"/>
    <property type="match status" value="1"/>
</dbReference>
<dbReference type="Proteomes" id="UP000228886">
    <property type="component" value="Unassembled WGS sequence"/>
</dbReference>
<protein>
    <submittedName>
        <fullName evidence="2">Hydrogenase 3 large subunit</fullName>
    </submittedName>
</protein>
<dbReference type="AlphaFoldDB" id="A0A2M7EA40"/>
<dbReference type="PANTHER" id="PTHR43485:SF1">
    <property type="entry name" value="FORMATE HYDROGENLYASE SUBUNIT 5-RELATED"/>
    <property type="match status" value="1"/>
</dbReference>
<dbReference type="EMBL" id="PETL01000064">
    <property type="protein sequence ID" value="PIV64612.1"/>
    <property type="molecule type" value="Genomic_DNA"/>
</dbReference>
<reference evidence="3" key="1">
    <citation type="submission" date="2017-09" db="EMBL/GenBank/DDBJ databases">
        <title>Depth-based differentiation of microbial function through sediment-hosted aquifers and enrichment of novel symbionts in the deep terrestrial subsurface.</title>
        <authorList>
            <person name="Probst A.J."/>
            <person name="Ladd B."/>
            <person name="Jarett J.K."/>
            <person name="Geller-Mcgrath D.E."/>
            <person name="Sieber C.M.K."/>
            <person name="Emerson J.B."/>
            <person name="Anantharaman K."/>
            <person name="Thomas B.C."/>
            <person name="Malmstrom R."/>
            <person name="Stieglmeier M."/>
            <person name="Klingl A."/>
            <person name="Woyke T."/>
            <person name="Ryan C.M."/>
            <person name="Banfield J.F."/>
        </authorList>
    </citation>
    <scope>NUCLEOTIDE SEQUENCE [LARGE SCALE GENOMIC DNA]</scope>
</reference>
<organism evidence="2 3">
    <name type="scientific">bacterium (Candidatus Ratteibacteria) CG01_land_8_20_14_3_00_40_19</name>
    <dbReference type="NCBI Taxonomy" id="2014290"/>
    <lineage>
        <taxon>Bacteria</taxon>
        <taxon>Candidatus Ratteibacteria</taxon>
    </lineage>
</organism>
<dbReference type="InterPro" id="IPR052197">
    <property type="entry name" value="ComplexI_49kDa-like"/>
</dbReference>
<dbReference type="PROSITE" id="PS00507">
    <property type="entry name" value="NI_HGENASE_L_1"/>
    <property type="match status" value="1"/>
</dbReference>
<dbReference type="GO" id="GO:0016151">
    <property type="term" value="F:nickel cation binding"/>
    <property type="evidence" value="ECO:0007669"/>
    <property type="project" value="InterPro"/>
</dbReference>
<evidence type="ECO:0000256" key="1">
    <source>
        <dbReference type="ARBA" id="ARBA00023002"/>
    </source>
</evidence>
<dbReference type="PANTHER" id="PTHR43485">
    <property type="entry name" value="HYDROGENASE-4 COMPONENT G"/>
    <property type="match status" value="1"/>
</dbReference>
<dbReference type="Gene3D" id="1.10.645.10">
    <property type="entry name" value="Cytochrome-c3 Hydrogenase, chain B"/>
    <property type="match status" value="1"/>
</dbReference>
<dbReference type="InterPro" id="IPR018194">
    <property type="entry name" value="Ni-dep_hyd_lsu_Ni_BS"/>
</dbReference>
<evidence type="ECO:0000313" key="2">
    <source>
        <dbReference type="EMBL" id="PIV64612.1"/>
    </source>
</evidence>
<evidence type="ECO:0000313" key="3">
    <source>
        <dbReference type="Proteomes" id="UP000228886"/>
    </source>
</evidence>
<sequence>MNSKRRTIIPIGPYHPLQEEAEHFRLFVEGERIVDIDWKAGYNHRGIERISEELSYDQITFLVERVCGICS</sequence>